<protein>
    <submittedName>
        <fullName evidence="1">Uncharacterized protein</fullName>
    </submittedName>
</protein>
<evidence type="ECO:0000313" key="2">
    <source>
        <dbReference type="Proteomes" id="UP000000305"/>
    </source>
</evidence>
<dbReference type="InParanoid" id="E9HZE1"/>
<proteinExistence type="predicted"/>
<dbReference type="EMBL" id="GL733323">
    <property type="protein sequence ID" value="EFX62890.1"/>
    <property type="molecule type" value="Genomic_DNA"/>
</dbReference>
<name>E9HZE1_DAPPU</name>
<sequence>MDSKTSASTSGTLMHLAPTGDSGVERVKLWNGGGATIERNIGRSALAFGTLIPGYSLLHSSFVPQISKT</sequence>
<evidence type="ECO:0000313" key="1">
    <source>
        <dbReference type="EMBL" id="EFX62890.1"/>
    </source>
</evidence>
<accession>E9HZE1</accession>
<keyword evidence="2" id="KW-1185">Reference proteome</keyword>
<organism evidence="1 2">
    <name type="scientific">Daphnia pulex</name>
    <name type="common">Water flea</name>
    <dbReference type="NCBI Taxonomy" id="6669"/>
    <lineage>
        <taxon>Eukaryota</taxon>
        <taxon>Metazoa</taxon>
        <taxon>Ecdysozoa</taxon>
        <taxon>Arthropoda</taxon>
        <taxon>Crustacea</taxon>
        <taxon>Branchiopoda</taxon>
        <taxon>Diplostraca</taxon>
        <taxon>Cladocera</taxon>
        <taxon>Anomopoda</taxon>
        <taxon>Daphniidae</taxon>
        <taxon>Daphnia</taxon>
    </lineage>
</organism>
<gene>
    <name evidence="1" type="ORF">DAPPUDRAFT_309240</name>
</gene>
<dbReference type="HOGENOM" id="CLU_2778461_0_0_1"/>
<dbReference type="KEGG" id="dpx:DAPPUDRAFT_309240"/>
<reference evidence="1 2" key="1">
    <citation type="journal article" date="2011" name="Science">
        <title>The ecoresponsive genome of Daphnia pulex.</title>
        <authorList>
            <person name="Colbourne J.K."/>
            <person name="Pfrender M.E."/>
            <person name="Gilbert D."/>
            <person name="Thomas W.K."/>
            <person name="Tucker A."/>
            <person name="Oakley T.H."/>
            <person name="Tokishita S."/>
            <person name="Aerts A."/>
            <person name="Arnold G.J."/>
            <person name="Basu M.K."/>
            <person name="Bauer D.J."/>
            <person name="Caceres C.E."/>
            <person name="Carmel L."/>
            <person name="Casola C."/>
            <person name="Choi J.H."/>
            <person name="Detter J.C."/>
            <person name="Dong Q."/>
            <person name="Dusheyko S."/>
            <person name="Eads B.D."/>
            <person name="Frohlich T."/>
            <person name="Geiler-Samerotte K.A."/>
            <person name="Gerlach D."/>
            <person name="Hatcher P."/>
            <person name="Jogdeo S."/>
            <person name="Krijgsveld J."/>
            <person name="Kriventseva E.V."/>
            <person name="Kultz D."/>
            <person name="Laforsch C."/>
            <person name="Lindquist E."/>
            <person name="Lopez J."/>
            <person name="Manak J.R."/>
            <person name="Muller J."/>
            <person name="Pangilinan J."/>
            <person name="Patwardhan R.P."/>
            <person name="Pitluck S."/>
            <person name="Pritham E.J."/>
            <person name="Rechtsteiner A."/>
            <person name="Rho M."/>
            <person name="Rogozin I.B."/>
            <person name="Sakarya O."/>
            <person name="Salamov A."/>
            <person name="Schaack S."/>
            <person name="Shapiro H."/>
            <person name="Shiga Y."/>
            <person name="Skalitzky C."/>
            <person name="Smith Z."/>
            <person name="Souvorov A."/>
            <person name="Sung W."/>
            <person name="Tang Z."/>
            <person name="Tsuchiya D."/>
            <person name="Tu H."/>
            <person name="Vos H."/>
            <person name="Wang M."/>
            <person name="Wolf Y.I."/>
            <person name="Yamagata H."/>
            <person name="Yamada T."/>
            <person name="Ye Y."/>
            <person name="Shaw J.R."/>
            <person name="Andrews J."/>
            <person name="Crease T.J."/>
            <person name="Tang H."/>
            <person name="Lucas S.M."/>
            <person name="Robertson H.M."/>
            <person name="Bork P."/>
            <person name="Koonin E.V."/>
            <person name="Zdobnov E.M."/>
            <person name="Grigoriev I.V."/>
            <person name="Lynch M."/>
            <person name="Boore J.L."/>
        </authorList>
    </citation>
    <scope>NUCLEOTIDE SEQUENCE [LARGE SCALE GENOMIC DNA]</scope>
</reference>
<dbReference type="AlphaFoldDB" id="E9HZE1"/>
<dbReference type="Proteomes" id="UP000000305">
    <property type="component" value="Unassembled WGS sequence"/>
</dbReference>